<feature type="compositionally biased region" description="Basic and acidic residues" evidence="1">
    <location>
        <begin position="1"/>
        <end position="16"/>
    </location>
</feature>
<dbReference type="EMBL" id="ADCP02000001">
    <property type="protein sequence ID" value="EPC05903.1"/>
    <property type="molecule type" value="Genomic_DNA"/>
</dbReference>
<reference evidence="2 3" key="1">
    <citation type="submission" date="2010-10" db="EMBL/GenBank/DDBJ databases">
        <authorList>
            <consortium name="The Broad Institute Genome Sequencing Platform"/>
            <person name="Ward D."/>
            <person name="Earl A."/>
            <person name="Feldgarden M."/>
            <person name="Young S.K."/>
            <person name="Gargeya S."/>
            <person name="Zeng Q."/>
            <person name="Alvarado L."/>
            <person name="Berlin A."/>
            <person name="Bochicchio J."/>
            <person name="Chapman S.B."/>
            <person name="Chen Z."/>
            <person name="Freedman E."/>
            <person name="Gellesch M."/>
            <person name="Goldberg J."/>
            <person name="Griggs A."/>
            <person name="Gujja S."/>
            <person name="Heilman E."/>
            <person name="Heiman D."/>
            <person name="Howarth C."/>
            <person name="Mehta T."/>
            <person name="Neiman D."/>
            <person name="Pearson M."/>
            <person name="Roberts A."/>
            <person name="Saif S."/>
            <person name="Shea T."/>
            <person name="Shenoy N."/>
            <person name="Sisk P."/>
            <person name="Stolte C."/>
            <person name="Sykes S."/>
            <person name="White J."/>
            <person name="Yandava C."/>
            <person name="Allen-Vercoe E."/>
            <person name="Sibley C."/>
            <person name="Ambrose C.E."/>
            <person name="Strauss J."/>
            <person name="Daigneault M."/>
            <person name="Haas B."/>
            <person name="Nusbaum C."/>
            <person name="Birren B."/>
        </authorList>
    </citation>
    <scope>NUCLEOTIDE SEQUENCE [LARGE SCALE GENOMIC DNA]</scope>
    <source>
        <strain evidence="2 3">3_1_6</strain>
    </source>
</reference>
<keyword evidence="3" id="KW-1185">Reference proteome</keyword>
<dbReference type="HOGENOM" id="CLU_3372356_0_0_7"/>
<dbReference type="STRING" id="563192.HMPREF0179_05186"/>
<evidence type="ECO:0000313" key="2">
    <source>
        <dbReference type="EMBL" id="EPC05903.1"/>
    </source>
</evidence>
<feature type="region of interest" description="Disordered" evidence="1">
    <location>
        <begin position="1"/>
        <end position="34"/>
    </location>
</feature>
<gene>
    <name evidence="2" type="ORF">HMPREF0179_05186</name>
</gene>
<protein>
    <submittedName>
        <fullName evidence="2">Uncharacterized protein</fullName>
    </submittedName>
</protein>
<sequence>MKRIGEGRENFSEEKLFPPFPKPHPSLSKDFCVY</sequence>
<organism evidence="2 3">
    <name type="scientific">Bilophila wadsworthia (strain 3_1_6)</name>
    <dbReference type="NCBI Taxonomy" id="563192"/>
    <lineage>
        <taxon>Bacteria</taxon>
        <taxon>Pseudomonadati</taxon>
        <taxon>Thermodesulfobacteriota</taxon>
        <taxon>Desulfovibrionia</taxon>
        <taxon>Desulfovibrionales</taxon>
        <taxon>Desulfovibrionaceae</taxon>
        <taxon>Bilophila</taxon>
    </lineage>
</organism>
<dbReference type="Proteomes" id="UP000006034">
    <property type="component" value="Unassembled WGS sequence"/>
</dbReference>
<proteinExistence type="predicted"/>
<name>S2KTR5_BILW3</name>
<comment type="caution">
    <text evidence="2">The sequence shown here is derived from an EMBL/GenBank/DDBJ whole genome shotgun (WGS) entry which is preliminary data.</text>
</comment>
<evidence type="ECO:0000313" key="3">
    <source>
        <dbReference type="Proteomes" id="UP000006034"/>
    </source>
</evidence>
<reference evidence="2 3" key="2">
    <citation type="submission" date="2013-04" db="EMBL/GenBank/DDBJ databases">
        <title>The Genome Sequence of Bilophila wadsworthia 3_1_6.</title>
        <authorList>
            <consortium name="The Broad Institute Genomics Platform"/>
            <person name="Earl A."/>
            <person name="Ward D."/>
            <person name="Feldgarden M."/>
            <person name="Gevers D."/>
            <person name="Sibley C."/>
            <person name="Strauss J."/>
            <person name="Allen-Vercoe E."/>
            <person name="Walker B."/>
            <person name="Young S."/>
            <person name="Zeng Q."/>
            <person name="Gargeya S."/>
            <person name="Fitzgerald M."/>
            <person name="Haas B."/>
            <person name="Abouelleil A."/>
            <person name="Allen A.W."/>
            <person name="Alvarado L."/>
            <person name="Arachchi H.M."/>
            <person name="Berlin A.M."/>
            <person name="Chapman S.B."/>
            <person name="Gainer-Dewar J."/>
            <person name="Goldberg J."/>
            <person name="Griggs A."/>
            <person name="Gujja S."/>
            <person name="Hansen M."/>
            <person name="Howarth C."/>
            <person name="Imamovic A."/>
            <person name="Ireland A."/>
            <person name="Larimer J."/>
            <person name="McCowan C."/>
            <person name="Murphy C."/>
            <person name="Pearson M."/>
            <person name="Poon T.W."/>
            <person name="Priest M."/>
            <person name="Roberts A."/>
            <person name="Saif S."/>
            <person name="Shea T."/>
            <person name="Sisk P."/>
            <person name="Sykes S."/>
            <person name="Wortman J."/>
            <person name="Nusbaum C."/>
            <person name="Birren B."/>
        </authorList>
    </citation>
    <scope>NUCLEOTIDE SEQUENCE [LARGE SCALE GENOMIC DNA]</scope>
    <source>
        <strain evidence="2 3">3_1_6</strain>
    </source>
</reference>
<evidence type="ECO:0000256" key="1">
    <source>
        <dbReference type="SAM" id="MobiDB-lite"/>
    </source>
</evidence>
<dbReference type="AlphaFoldDB" id="S2KTR5"/>
<accession>S2KTR5</accession>